<evidence type="ECO:0000256" key="1">
    <source>
        <dbReference type="ARBA" id="ARBA00022460"/>
    </source>
</evidence>
<protein>
    <recommendedName>
        <fullName evidence="6">Cuticle protein</fullName>
    </recommendedName>
</protein>
<dbReference type="GO" id="GO:0031012">
    <property type="term" value="C:extracellular matrix"/>
    <property type="evidence" value="ECO:0007669"/>
    <property type="project" value="TreeGrafter"/>
</dbReference>
<sequence length="221" mass="25031">MARSVGHAHSFQHFHGPVQGEEKEVTWMDQHGKKHQDYSAPAHYEFAYGVEDHDTGDYHGQKEQRDGKAVIGEYTIKEPDGNIRIVKYRADEDGFHATVLNSNRNDQPNANGIANDDAEGSSYHNDEDVSDTNLTIHPESVCNHSGSKKVQTVRVKNIPIWKYLNITGQNWMDNITLCIVPLTLIQFSRSRRAPIVKLTGECPSILQNYESSTKKKHLIHK</sequence>
<dbReference type="PANTHER" id="PTHR12236:SF95">
    <property type="entry name" value="CUTICULAR PROTEIN 76BD, ISOFORM C-RELATED"/>
    <property type="match status" value="1"/>
</dbReference>
<dbReference type="PROSITE" id="PS51155">
    <property type="entry name" value="CHIT_BIND_RR_2"/>
    <property type="match status" value="1"/>
</dbReference>
<dbReference type="Proteomes" id="UP000479190">
    <property type="component" value="Unassembled WGS sequence"/>
</dbReference>
<dbReference type="InterPro" id="IPR000618">
    <property type="entry name" value="Insect_cuticle"/>
</dbReference>
<gene>
    <name evidence="4" type="ORF">TBRA_LOCUS25</name>
</gene>
<evidence type="ECO:0000313" key="4">
    <source>
        <dbReference type="EMBL" id="CAB0027795.1"/>
    </source>
</evidence>
<dbReference type="AlphaFoldDB" id="A0A6H5HRL4"/>
<evidence type="ECO:0008006" key="6">
    <source>
        <dbReference type="Google" id="ProtNLM"/>
    </source>
</evidence>
<dbReference type="GO" id="GO:0042302">
    <property type="term" value="F:structural constituent of cuticle"/>
    <property type="evidence" value="ECO:0007669"/>
    <property type="project" value="UniProtKB-UniRule"/>
</dbReference>
<dbReference type="PROSITE" id="PS00233">
    <property type="entry name" value="CHIT_BIND_RR_1"/>
    <property type="match status" value="1"/>
</dbReference>
<name>A0A6H5HRL4_9HYME</name>
<feature type="compositionally biased region" description="Polar residues" evidence="3">
    <location>
        <begin position="100"/>
        <end position="112"/>
    </location>
</feature>
<evidence type="ECO:0000256" key="3">
    <source>
        <dbReference type="SAM" id="MobiDB-lite"/>
    </source>
</evidence>
<feature type="region of interest" description="Disordered" evidence="3">
    <location>
        <begin position="100"/>
        <end position="125"/>
    </location>
</feature>
<dbReference type="EMBL" id="CADCXV010000002">
    <property type="protein sequence ID" value="CAB0027795.1"/>
    <property type="molecule type" value="Genomic_DNA"/>
</dbReference>
<accession>A0A6H5HRL4</accession>
<evidence type="ECO:0000256" key="2">
    <source>
        <dbReference type="PROSITE-ProRule" id="PRU00497"/>
    </source>
</evidence>
<dbReference type="PANTHER" id="PTHR12236">
    <property type="entry name" value="STRUCTURAL CONTITUENT OF CUTICLE"/>
    <property type="match status" value="1"/>
</dbReference>
<organism evidence="4 5">
    <name type="scientific">Trichogramma brassicae</name>
    <dbReference type="NCBI Taxonomy" id="86971"/>
    <lineage>
        <taxon>Eukaryota</taxon>
        <taxon>Metazoa</taxon>
        <taxon>Ecdysozoa</taxon>
        <taxon>Arthropoda</taxon>
        <taxon>Hexapoda</taxon>
        <taxon>Insecta</taxon>
        <taxon>Pterygota</taxon>
        <taxon>Neoptera</taxon>
        <taxon>Endopterygota</taxon>
        <taxon>Hymenoptera</taxon>
        <taxon>Apocrita</taxon>
        <taxon>Proctotrupomorpha</taxon>
        <taxon>Chalcidoidea</taxon>
        <taxon>Trichogrammatidae</taxon>
        <taxon>Trichogramma</taxon>
    </lineage>
</organism>
<dbReference type="InterPro" id="IPR051217">
    <property type="entry name" value="Insect_Cuticle_Struc_Prot"/>
</dbReference>
<dbReference type="GO" id="GO:0005615">
    <property type="term" value="C:extracellular space"/>
    <property type="evidence" value="ECO:0007669"/>
    <property type="project" value="TreeGrafter"/>
</dbReference>
<reference evidence="4 5" key="1">
    <citation type="submission" date="2020-02" db="EMBL/GenBank/DDBJ databases">
        <authorList>
            <person name="Ferguson B K."/>
        </authorList>
    </citation>
    <scope>NUCLEOTIDE SEQUENCE [LARGE SCALE GENOMIC DNA]</scope>
</reference>
<proteinExistence type="predicted"/>
<keyword evidence="5" id="KW-1185">Reference proteome</keyword>
<keyword evidence="1 2" id="KW-0193">Cuticle</keyword>
<evidence type="ECO:0000313" key="5">
    <source>
        <dbReference type="Proteomes" id="UP000479190"/>
    </source>
</evidence>
<dbReference type="Pfam" id="PF00379">
    <property type="entry name" value="Chitin_bind_4"/>
    <property type="match status" value="1"/>
</dbReference>
<dbReference type="OrthoDB" id="6510765at2759"/>
<dbReference type="InterPro" id="IPR031311">
    <property type="entry name" value="CHIT_BIND_RR_consensus"/>
</dbReference>
<dbReference type="PRINTS" id="PR00947">
    <property type="entry name" value="CUTICLE"/>
</dbReference>